<dbReference type="Proteomes" id="UP000501989">
    <property type="component" value="Chromosome"/>
</dbReference>
<accession>A0A6M8MP34</accession>
<dbReference type="EMBL" id="CP053746">
    <property type="protein sequence ID" value="QKF51803.1"/>
    <property type="molecule type" value="Genomic_DNA"/>
</dbReference>
<organism evidence="1 2">
    <name type="scientific">Pseudomonas graminis</name>
    <dbReference type="NCBI Taxonomy" id="158627"/>
    <lineage>
        <taxon>Bacteria</taxon>
        <taxon>Pseudomonadati</taxon>
        <taxon>Pseudomonadota</taxon>
        <taxon>Gammaproteobacteria</taxon>
        <taxon>Pseudomonadales</taxon>
        <taxon>Pseudomonadaceae</taxon>
        <taxon>Pseudomonas</taxon>
    </lineage>
</organism>
<reference evidence="2" key="1">
    <citation type="submission" date="2019-12" db="EMBL/GenBank/DDBJ databases">
        <title>Endophytic bacteria associated with Panax ginseng seedlings.</title>
        <authorList>
            <person name="Park J.M."/>
            <person name="Shin R."/>
            <person name="Jo S.H."/>
        </authorList>
    </citation>
    <scope>NUCLEOTIDE SEQUENCE [LARGE SCALE GENOMIC DNA]</scope>
    <source>
        <strain evidence="2">PgKB30</strain>
    </source>
</reference>
<protein>
    <submittedName>
        <fullName evidence="1">Uncharacterized protein</fullName>
    </submittedName>
</protein>
<dbReference type="KEGG" id="pgg:FX982_02771"/>
<dbReference type="AlphaFoldDB" id="A0A6M8MP34"/>
<name>A0A6M8MP34_9PSED</name>
<proteinExistence type="predicted"/>
<sequence>MFEPTPKGRQVFGQWAINADFRPCAWGMKITAGTDQQTELTGQNRQTADLIGRLQAVDHFYCVAAGLDEVGDQLATLAASEIVMRRVRKADPGPGGAQGRHRFLKGRPVLLDVAQFARTKPFAERFGAIFDETLIDQKVGKMRSGRRIAAVAQRLLHRARTFERAGHTFHRQLSAYFFGPQPATRMQLLDGLTQLRGIYVESVAQYVNGGTTPSAGQFDAINQLHTQRKRRSTGLGQAFKGVVIGQREDFDAVLVGTRDKYRGRKGAIGSGTVAVQIDVHRGAFAVIDVCYYAVTSSFWLLL</sequence>
<gene>
    <name evidence="1" type="ORF">FX982_02771</name>
</gene>
<evidence type="ECO:0000313" key="1">
    <source>
        <dbReference type="EMBL" id="QKF51803.1"/>
    </source>
</evidence>
<keyword evidence="2" id="KW-1185">Reference proteome</keyword>
<evidence type="ECO:0000313" key="2">
    <source>
        <dbReference type="Proteomes" id="UP000501989"/>
    </source>
</evidence>